<dbReference type="SUPFAM" id="SSF53807">
    <property type="entry name" value="Helical backbone' metal receptor"/>
    <property type="match status" value="1"/>
</dbReference>
<evidence type="ECO:0000313" key="4">
    <source>
        <dbReference type="EMBL" id="RLP06547.1"/>
    </source>
</evidence>
<keyword evidence="3" id="KW-0732">Signal</keyword>
<dbReference type="EMBL" id="RCIW01000025">
    <property type="protein sequence ID" value="RLP06547.1"/>
    <property type="molecule type" value="Genomic_DNA"/>
</dbReference>
<evidence type="ECO:0000256" key="3">
    <source>
        <dbReference type="SAM" id="SignalP"/>
    </source>
</evidence>
<evidence type="ECO:0000313" key="6">
    <source>
        <dbReference type="Proteomes" id="UP000263928"/>
    </source>
</evidence>
<protein>
    <submittedName>
        <fullName evidence="5">Prokaryotic membrane lipoprotein lipid attachment site profile</fullName>
    </submittedName>
</protein>
<dbReference type="Proteomes" id="UP000263928">
    <property type="component" value="Unassembled WGS sequence"/>
</dbReference>
<proteinExistence type="inferred from homology"/>
<accession>A0A383S8T1</accession>
<reference evidence="5" key="2">
    <citation type="submission" date="2018-08" db="EMBL/GenBank/DDBJ databases">
        <authorList>
            <person name="Ferrada E.E."/>
            <person name="Latorre B.A."/>
        </authorList>
    </citation>
    <scope>NUCLEOTIDE SEQUENCE [LARGE SCALE GENOMIC DNA]</scope>
    <source>
        <strain evidence="5">Propionibacterium_australiense1</strain>
    </source>
</reference>
<keyword evidence="5" id="KW-0449">Lipoprotein</keyword>
<evidence type="ECO:0000313" key="7">
    <source>
        <dbReference type="Proteomes" id="UP000279336"/>
    </source>
</evidence>
<dbReference type="PROSITE" id="PS51257">
    <property type="entry name" value="PROKAR_LIPOPROTEIN"/>
    <property type="match status" value="1"/>
</dbReference>
<dbReference type="OrthoDB" id="9797736at2"/>
<dbReference type="Gene3D" id="3.40.50.1980">
    <property type="entry name" value="Nitrogenase molybdenum iron protein domain"/>
    <property type="match status" value="1"/>
</dbReference>
<gene>
    <name evidence="4" type="ORF">D7U36_12570</name>
    <name evidence="5" type="ORF">PROPAUS_2412</name>
</gene>
<comment type="similarity">
    <text evidence="1">Belongs to the bacterial solute-binding protein 8 family.</text>
</comment>
<keyword evidence="6" id="KW-1185">Reference proteome</keyword>
<feature type="signal peptide" evidence="3">
    <location>
        <begin position="1"/>
        <end position="22"/>
    </location>
</feature>
<dbReference type="RefSeq" id="WP_119162706.1">
    <property type="nucleotide sequence ID" value="NZ_LR134442.1"/>
</dbReference>
<dbReference type="EMBL" id="UNQJ01000024">
    <property type="protein sequence ID" value="SYZ34400.1"/>
    <property type="molecule type" value="Genomic_DNA"/>
</dbReference>
<dbReference type="Proteomes" id="UP000279336">
    <property type="component" value="Unassembled WGS sequence"/>
</dbReference>
<reference evidence="6" key="1">
    <citation type="submission" date="2018-08" db="EMBL/GenBank/DDBJ databases">
        <authorList>
            <person name="Hornung B."/>
        </authorList>
    </citation>
    <scope>NUCLEOTIDE SEQUENCE [LARGE SCALE GENOMIC DNA]</scope>
</reference>
<dbReference type="InterPro" id="IPR050902">
    <property type="entry name" value="ABC_Transporter_SBP"/>
</dbReference>
<dbReference type="PANTHER" id="PTHR30535:SF34">
    <property type="entry name" value="MOLYBDATE-BINDING PROTEIN MOLA"/>
    <property type="match status" value="1"/>
</dbReference>
<feature type="region of interest" description="Disordered" evidence="2">
    <location>
        <begin position="25"/>
        <end position="45"/>
    </location>
</feature>
<evidence type="ECO:0000313" key="5">
    <source>
        <dbReference type="EMBL" id="SYZ34400.1"/>
    </source>
</evidence>
<organism evidence="5 6">
    <name type="scientific">Propionibacterium australiense</name>
    <dbReference type="NCBI Taxonomy" id="119981"/>
    <lineage>
        <taxon>Bacteria</taxon>
        <taxon>Bacillati</taxon>
        <taxon>Actinomycetota</taxon>
        <taxon>Actinomycetes</taxon>
        <taxon>Propionibacteriales</taxon>
        <taxon>Propionibacteriaceae</taxon>
        <taxon>Propionibacterium</taxon>
    </lineage>
</organism>
<evidence type="ECO:0000256" key="2">
    <source>
        <dbReference type="SAM" id="MobiDB-lite"/>
    </source>
</evidence>
<name>A0A383S8T1_9ACTN</name>
<evidence type="ECO:0000256" key="1">
    <source>
        <dbReference type="ARBA" id="ARBA00008814"/>
    </source>
</evidence>
<reference evidence="4 7" key="3">
    <citation type="submission" date="2018-10" db="EMBL/GenBank/DDBJ databases">
        <title>Propionibacterium australiense Genome Sequencing and Assembly.</title>
        <authorList>
            <person name="Bernier A.-M."/>
            <person name="Bernard K."/>
        </authorList>
    </citation>
    <scope>NUCLEOTIDE SEQUENCE [LARGE SCALE GENOMIC DNA]</scope>
    <source>
        <strain evidence="4 7">NML98A078</strain>
    </source>
</reference>
<sequence>MPRKVFLATIATGLALSMTMLGGCSSSDTSSDDGSANASATATSTHTALPEGWAWVEGTDVPSVTADPQLPTTVTDGTGTSVTVTDISKVIVGGEDIADIMAAMGLSDDVYAAPTNSVAEAATNAPVQYEYSQKTGTEGLLSVDGSLFIGNQLQRHSDVASQFRDAGVPAVVVDHKLPIPDKIRAVGSYVGYAEAADELARLFTIQGVGVV</sequence>
<dbReference type="PANTHER" id="PTHR30535">
    <property type="entry name" value="VITAMIN B12-BINDING PROTEIN"/>
    <property type="match status" value="1"/>
</dbReference>
<dbReference type="AlphaFoldDB" id="A0A383S8T1"/>
<feature type="chain" id="PRO_5038301997" evidence="3">
    <location>
        <begin position="23"/>
        <end position="211"/>
    </location>
</feature>